<accession>A0AAR2LYA0</accession>
<dbReference type="GO" id="GO:0015074">
    <property type="term" value="P:DNA integration"/>
    <property type="evidence" value="ECO:0007669"/>
    <property type="project" value="InterPro"/>
</dbReference>
<dbReference type="Pfam" id="PF00665">
    <property type="entry name" value="rve"/>
    <property type="match status" value="1"/>
</dbReference>
<evidence type="ECO:0000259" key="2">
    <source>
        <dbReference type="PROSITE" id="PS50994"/>
    </source>
</evidence>
<feature type="domain" description="Integrase catalytic" evidence="2">
    <location>
        <begin position="2"/>
        <end position="161"/>
    </location>
</feature>
<dbReference type="Proteomes" id="UP001501920">
    <property type="component" value="Chromosome 26"/>
</dbReference>
<evidence type="ECO:0000313" key="3">
    <source>
        <dbReference type="Ensembl" id="ENSPNAP00000079642.1"/>
    </source>
</evidence>
<protein>
    <recommendedName>
        <fullName evidence="2">Integrase catalytic domain-containing protein</fullName>
    </recommendedName>
</protein>
<name>A0AAR2LYA0_PYGNA</name>
<dbReference type="Ensembl" id="ENSPNAT00000064825.1">
    <property type="protein sequence ID" value="ENSPNAP00000079642.1"/>
    <property type="gene ID" value="ENSPNAG00000033117.1"/>
</dbReference>
<proteinExistence type="predicted"/>
<dbReference type="GO" id="GO:0003676">
    <property type="term" value="F:nucleic acid binding"/>
    <property type="evidence" value="ECO:0007669"/>
    <property type="project" value="InterPro"/>
</dbReference>
<dbReference type="PROSITE" id="PS50994">
    <property type="entry name" value="INTEGRASE"/>
    <property type="match status" value="1"/>
</dbReference>
<dbReference type="InterPro" id="IPR001584">
    <property type="entry name" value="Integrase_cat-core"/>
</dbReference>
<evidence type="ECO:0000256" key="1">
    <source>
        <dbReference type="SAM" id="MobiDB-lite"/>
    </source>
</evidence>
<dbReference type="InterPro" id="IPR050951">
    <property type="entry name" value="Retrovirus_Pol_polyprotein"/>
</dbReference>
<keyword evidence="4" id="KW-1185">Reference proteome</keyword>
<dbReference type="GeneTree" id="ENSGT01000000214408"/>
<organism evidence="3 4">
    <name type="scientific">Pygocentrus nattereri</name>
    <name type="common">Red-bellied piranha</name>
    <dbReference type="NCBI Taxonomy" id="42514"/>
    <lineage>
        <taxon>Eukaryota</taxon>
        <taxon>Metazoa</taxon>
        <taxon>Chordata</taxon>
        <taxon>Craniata</taxon>
        <taxon>Vertebrata</taxon>
        <taxon>Euteleostomi</taxon>
        <taxon>Actinopterygii</taxon>
        <taxon>Neopterygii</taxon>
        <taxon>Teleostei</taxon>
        <taxon>Ostariophysi</taxon>
        <taxon>Characiformes</taxon>
        <taxon>Characoidei</taxon>
        <taxon>Pygocentrus</taxon>
    </lineage>
</organism>
<reference evidence="3" key="2">
    <citation type="submission" date="2025-08" db="UniProtKB">
        <authorList>
            <consortium name="Ensembl"/>
        </authorList>
    </citation>
    <scope>IDENTIFICATION</scope>
</reference>
<dbReference type="PANTHER" id="PTHR37984:SF15">
    <property type="entry name" value="INTEGRASE CATALYTIC DOMAIN-CONTAINING PROTEIN"/>
    <property type="match status" value="1"/>
</dbReference>
<dbReference type="InterPro" id="IPR036397">
    <property type="entry name" value="RNaseH_sf"/>
</dbReference>
<dbReference type="InterPro" id="IPR012337">
    <property type="entry name" value="RNaseH-like_sf"/>
</dbReference>
<dbReference type="SUPFAM" id="SSF53098">
    <property type="entry name" value="Ribonuclease H-like"/>
    <property type="match status" value="1"/>
</dbReference>
<dbReference type="AlphaFoldDB" id="A0AAR2LYA0"/>
<sequence>MQATYPFERVGIDIVGPLPTTSRENRYILVIADYFSKWCEAFALKKQEADTVARVVVEQFILRWGTPKSIHTDQGKNFESALFREICDLLEIQKTRTTPYHPQSDGLVERVNRTVTTMLSMFVHSNQRNWDELLPYVMMAYRSSIQASIKFSPYHVLFGREIVMPSDLLFNVEVNKPYVSVGGYVRELEGRLQSVHEAICKHQQEASRGQKKFYDLRVRGPKYEVGDKVWLRDKARKRGRCPKFQRHYTGPYKIKEKLSEELFKLSSQGRPVFVAHYNRLKLCTVPSLPGVQRNAPREQRDGVPEETQGSHQRTGGVGGNSIVPAWGIRYRAQGDVGPLETAGDGGASSLVSAGQGLMGTVAEQQLPTGELGSDGLLAGLEGSSGNGDGLQEPSISETAGQNISHAIGADAPQPPLSRRARVLKAPAWQKDYVVDL</sequence>
<feature type="region of interest" description="Disordered" evidence="1">
    <location>
        <begin position="289"/>
        <end position="319"/>
    </location>
</feature>
<dbReference type="FunFam" id="3.30.420.10:FF:000032">
    <property type="entry name" value="Retrovirus-related Pol polyprotein from transposon 297-like Protein"/>
    <property type="match status" value="1"/>
</dbReference>
<dbReference type="Gene3D" id="3.30.420.10">
    <property type="entry name" value="Ribonuclease H-like superfamily/Ribonuclease H"/>
    <property type="match status" value="1"/>
</dbReference>
<reference evidence="3 4" key="1">
    <citation type="submission" date="2020-10" db="EMBL/GenBank/DDBJ databases">
        <title>Pygocentrus nattereri (red-bellied piranha) genome, fPygNat1, primary haplotype.</title>
        <authorList>
            <person name="Myers G."/>
            <person name="Meyer A."/>
            <person name="Karagic N."/>
            <person name="Pippel M."/>
            <person name="Winkler S."/>
            <person name="Tracey A."/>
            <person name="Wood J."/>
            <person name="Formenti G."/>
            <person name="Howe K."/>
            <person name="Fedrigo O."/>
            <person name="Jarvis E.D."/>
        </authorList>
    </citation>
    <scope>NUCLEOTIDE SEQUENCE [LARGE SCALE GENOMIC DNA]</scope>
</reference>
<dbReference type="PANTHER" id="PTHR37984">
    <property type="entry name" value="PROTEIN CBG26694"/>
    <property type="match status" value="1"/>
</dbReference>
<evidence type="ECO:0000313" key="4">
    <source>
        <dbReference type="Proteomes" id="UP001501920"/>
    </source>
</evidence>
<reference evidence="3" key="3">
    <citation type="submission" date="2025-09" db="UniProtKB">
        <authorList>
            <consortium name="Ensembl"/>
        </authorList>
    </citation>
    <scope>IDENTIFICATION</scope>
</reference>